<dbReference type="InterPro" id="IPR017979">
    <property type="entry name" value="GPCR_3_CS"/>
</dbReference>
<evidence type="ECO:0000256" key="7">
    <source>
        <dbReference type="ARBA" id="ARBA00023136"/>
    </source>
</evidence>
<dbReference type="Pfam" id="PF00003">
    <property type="entry name" value="7tm_3"/>
    <property type="match status" value="1"/>
</dbReference>
<dbReference type="InterPro" id="IPR000337">
    <property type="entry name" value="GPCR_3"/>
</dbReference>
<evidence type="ECO:0000259" key="13">
    <source>
        <dbReference type="PROSITE" id="PS50259"/>
    </source>
</evidence>
<comment type="caution">
    <text evidence="14">The sequence shown here is derived from an EMBL/GenBank/DDBJ whole genome shotgun (WGS) entry which is preliminary data.</text>
</comment>
<evidence type="ECO:0000256" key="12">
    <source>
        <dbReference type="SAM" id="Phobius"/>
    </source>
</evidence>
<evidence type="ECO:0000256" key="8">
    <source>
        <dbReference type="ARBA" id="ARBA00023170"/>
    </source>
</evidence>
<evidence type="ECO:0000256" key="6">
    <source>
        <dbReference type="ARBA" id="ARBA00023040"/>
    </source>
</evidence>
<reference evidence="14" key="2">
    <citation type="journal article" date="2021" name="Genome Biol. Evol.">
        <title>Developing a high-quality reference genome for a parasitic bivalve with doubly uniparental inheritance (Bivalvia: Unionida).</title>
        <authorList>
            <person name="Smith C.H."/>
        </authorList>
    </citation>
    <scope>NUCLEOTIDE SEQUENCE</scope>
    <source>
        <strain evidence="14">CHS0354</strain>
        <tissue evidence="14">Mantle</tissue>
    </source>
</reference>
<protein>
    <recommendedName>
        <fullName evidence="13">G-protein coupled receptors family 3 profile domain-containing protein</fullName>
    </recommendedName>
</protein>
<keyword evidence="4 12" id="KW-0812">Transmembrane</keyword>
<dbReference type="PRINTS" id="PR00593">
    <property type="entry name" value="MTABOTROPICR"/>
</dbReference>
<keyword evidence="6" id="KW-0297">G-protein coupled receptor</keyword>
<dbReference type="Pfam" id="PF07562">
    <property type="entry name" value="NCD3G"/>
    <property type="match status" value="1"/>
</dbReference>
<accession>A0AAE0VGH7</accession>
<keyword evidence="8" id="KW-0675">Receptor</keyword>
<evidence type="ECO:0000256" key="11">
    <source>
        <dbReference type="SAM" id="MobiDB-lite"/>
    </source>
</evidence>
<dbReference type="PROSITE" id="PS00981">
    <property type="entry name" value="G_PROTEIN_RECEP_F3_3"/>
    <property type="match status" value="1"/>
</dbReference>
<feature type="domain" description="G-protein coupled receptors family 3 profile" evidence="13">
    <location>
        <begin position="117"/>
        <end position="378"/>
    </location>
</feature>
<name>A0AAE0VGH7_9BIVA</name>
<feature type="transmembrane region" description="Helical" evidence="12">
    <location>
        <begin position="277"/>
        <end position="296"/>
    </location>
</feature>
<keyword evidence="5 12" id="KW-1133">Transmembrane helix</keyword>
<dbReference type="PROSITE" id="PS50259">
    <property type="entry name" value="G_PROTEIN_RECEP_F3_4"/>
    <property type="match status" value="1"/>
</dbReference>
<evidence type="ECO:0000256" key="4">
    <source>
        <dbReference type="ARBA" id="ARBA00022692"/>
    </source>
</evidence>
<dbReference type="GO" id="GO:0004930">
    <property type="term" value="F:G protein-coupled receptor activity"/>
    <property type="evidence" value="ECO:0007669"/>
    <property type="project" value="UniProtKB-KW"/>
</dbReference>
<evidence type="ECO:0000256" key="1">
    <source>
        <dbReference type="ARBA" id="ARBA00004651"/>
    </source>
</evidence>
<keyword evidence="9" id="KW-0325">Glycoprotein</keyword>
<keyword evidence="3" id="KW-1003">Cell membrane</keyword>
<evidence type="ECO:0000256" key="9">
    <source>
        <dbReference type="ARBA" id="ARBA00023180"/>
    </source>
</evidence>
<feature type="region of interest" description="Disordered" evidence="11">
    <location>
        <begin position="481"/>
        <end position="500"/>
    </location>
</feature>
<feature type="transmembrane region" description="Helical" evidence="12">
    <location>
        <begin position="229"/>
        <end position="251"/>
    </location>
</feature>
<dbReference type="PANTHER" id="PTHR24060">
    <property type="entry name" value="METABOTROPIC GLUTAMATE RECEPTOR"/>
    <property type="match status" value="1"/>
</dbReference>
<evidence type="ECO:0000256" key="10">
    <source>
        <dbReference type="ARBA" id="ARBA00023224"/>
    </source>
</evidence>
<dbReference type="InterPro" id="IPR000162">
    <property type="entry name" value="GPCR_3_mtglu_rcpt"/>
</dbReference>
<comment type="similarity">
    <text evidence="2">Belongs to the G-protein coupled receptor 3 family.</text>
</comment>
<comment type="subcellular location">
    <subcellularLocation>
        <location evidence="1">Cell membrane</location>
        <topology evidence="1">Multi-pass membrane protein</topology>
    </subcellularLocation>
</comment>
<keyword evidence="15" id="KW-1185">Reference proteome</keyword>
<dbReference type="FunFam" id="2.10.50.30:FF:000001">
    <property type="entry name" value="metabotropic glutamate receptor 1"/>
    <property type="match status" value="1"/>
</dbReference>
<dbReference type="Proteomes" id="UP001195483">
    <property type="component" value="Unassembled WGS sequence"/>
</dbReference>
<feature type="transmembrane region" description="Helical" evidence="12">
    <location>
        <begin position="336"/>
        <end position="356"/>
    </location>
</feature>
<dbReference type="PRINTS" id="PR00248">
    <property type="entry name" value="GPCRMGR"/>
</dbReference>
<dbReference type="Gene3D" id="2.10.50.30">
    <property type="entry name" value="GPCR, family 3, nine cysteines domain"/>
    <property type="match status" value="1"/>
</dbReference>
<dbReference type="InterPro" id="IPR038550">
    <property type="entry name" value="GPCR_3_9-Cys_sf"/>
</dbReference>
<proteinExistence type="inferred from homology"/>
<dbReference type="AlphaFoldDB" id="A0AAE0VGH7"/>
<reference evidence="14" key="3">
    <citation type="submission" date="2023-05" db="EMBL/GenBank/DDBJ databases">
        <authorList>
            <person name="Smith C.H."/>
        </authorList>
    </citation>
    <scope>NUCLEOTIDE SEQUENCE</scope>
    <source>
        <strain evidence="14">CHS0354</strain>
        <tissue evidence="14">Mantle</tissue>
    </source>
</reference>
<organism evidence="14 15">
    <name type="scientific">Potamilus streckersoni</name>
    <dbReference type="NCBI Taxonomy" id="2493646"/>
    <lineage>
        <taxon>Eukaryota</taxon>
        <taxon>Metazoa</taxon>
        <taxon>Spiralia</taxon>
        <taxon>Lophotrochozoa</taxon>
        <taxon>Mollusca</taxon>
        <taxon>Bivalvia</taxon>
        <taxon>Autobranchia</taxon>
        <taxon>Heteroconchia</taxon>
        <taxon>Palaeoheterodonta</taxon>
        <taxon>Unionida</taxon>
        <taxon>Unionoidea</taxon>
        <taxon>Unionidae</taxon>
        <taxon>Ambleminae</taxon>
        <taxon>Lampsilini</taxon>
        <taxon>Potamilus</taxon>
    </lineage>
</organism>
<keyword evidence="10" id="KW-0807">Transducer</keyword>
<evidence type="ECO:0000256" key="3">
    <source>
        <dbReference type="ARBA" id="ARBA00022475"/>
    </source>
</evidence>
<dbReference type="CDD" id="cd15285">
    <property type="entry name" value="7tmC_mGluR_group1"/>
    <property type="match status" value="1"/>
</dbReference>
<dbReference type="InterPro" id="IPR011500">
    <property type="entry name" value="GPCR_3_9-Cys_dom"/>
</dbReference>
<dbReference type="InterPro" id="IPR050726">
    <property type="entry name" value="mGluR"/>
</dbReference>
<dbReference type="InterPro" id="IPR017978">
    <property type="entry name" value="GPCR_3_C"/>
</dbReference>
<evidence type="ECO:0000256" key="5">
    <source>
        <dbReference type="ARBA" id="ARBA00022989"/>
    </source>
</evidence>
<evidence type="ECO:0000313" key="14">
    <source>
        <dbReference type="EMBL" id="KAK3576047.1"/>
    </source>
</evidence>
<keyword evidence="7 12" id="KW-0472">Membrane</keyword>
<gene>
    <name evidence="14" type="ORF">CHS0354_036325</name>
</gene>
<feature type="transmembrane region" description="Helical" evidence="12">
    <location>
        <begin position="118"/>
        <end position="140"/>
    </location>
</feature>
<feature type="transmembrane region" description="Helical" evidence="12">
    <location>
        <begin position="308"/>
        <end position="330"/>
    </location>
</feature>
<feature type="transmembrane region" description="Helical" evidence="12">
    <location>
        <begin position="187"/>
        <end position="208"/>
    </location>
</feature>
<sequence>MNYQKVKDSSGNETYQYNRVGTWVAGHLRMNDSDVYWPTRGFTPPIKSTCSDACPRGFVKKIHRNIACCWVCTPCEDNEIMMDSYTCKPCNRGWWPNENLTACRVIPIEYTSWWTTEAMATLITVSFGIFVTLWITVVFLRHNNTPVVKASTRELSYIILVGIIAAYSSNFVILAKPTMVTCYFTRIIPGLSFSLIYGALVTKTNRIARILEGTKKIITKKPRFMSASAQVIITCILVGVECAITTIMLVIEPADSKLDYSQSKRVRLICNTTTPGIIVPLTFDLILIFLCTLYAIKTRNLPENFNEAKFIGFSMYTTCVIWLGFLAIYFGSDQRVITLSISVSLSATVALVLLFFPKVYVMIWTPEKNTRSAFTTSKEVRCHIGSISCASGESIDLIRDRKSADLLRVPLQRKASLLSRLRCSGQSSYVLQKQNSQKVCRTSSMLLTRGNSFHVPVTRSNNQNHQTFSWAKLASKNEESHKDRLSTISSKEDSPEFRKGFRTSKTERLDVACQTEGLRSINNLRQRQNPKRPIYIGHAEMHSINAKDNGENICLRTLSASSSESGCLVGKSKKQYNSAIRAHPFQGNPECSASSSDDFENEDDFVYYDSISDLLKVRTSGRSSKPHITSSDKYIKYTPEIMRSSTNQETCLTFKNISAGNINLQVPDRDLTLLSPQECKMKITKNLSDSCIRHCESDSKESYSCPYVRHSFSNILFEGRSFRNIDTLPLISADNVHAGSNSKCLSIDSSAIQIVTGKESKSPSHSSFCSITSSPRSTSNVYRCLDNVSDKCVLALDEEEESMLLFQSFLRERGVEFDMSYVESSDV</sequence>
<dbReference type="EMBL" id="JAEAOA010002127">
    <property type="protein sequence ID" value="KAK3576047.1"/>
    <property type="molecule type" value="Genomic_DNA"/>
</dbReference>
<reference evidence="14" key="1">
    <citation type="journal article" date="2021" name="Genome Biol. Evol.">
        <title>A High-Quality Reference Genome for a Parasitic Bivalve with Doubly Uniparental Inheritance (Bivalvia: Unionida).</title>
        <authorList>
            <person name="Smith C.H."/>
        </authorList>
    </citation>
    <scope>NUCLEOTIDE SEQUENCE</scope>
    <source>
        <strain evidence="14">CHS0354</strain>
    </source>
</reference>
<feature type="transmembrane region" description="Helical" evidence="12">
    <location>
        <begin position="155"/>
        <end position="175"/>
    </location>
</feature>
<evidence type="ECO:0000256" key="2">
    <source>
        <dbReference type="ARBA" id="ARBA00007242"/>
    </source>
</evidence>
<evidence type="ECO:0000313" key="15">
    <source>
        <dbReference type="Proteomes" id="UP001195483"/>
    </source>
</evidence>
<dbReference type="GO" id="GO:0005886">
    <property type="term" value="C:plasma membrane"/>
    <property type="evidence" value="ECO:0007669"/>
    <property type="project" value="UniProtKB-SubCell"/>
</dbReference>